<feature type="transmembrane region" description="Helical" evidence="2">
    <location>
        <begin position="12"/>
        <end position="34"/>
    </location>
</feature>
<keyword evidence="2" id="KW-0472">Membrane</keyword>
<accession>A0ABR4QE36</accession>
<feature type="compositionally biased region" description="Polar residues" evidence="1">
    <location>
        <begin position="58"/>
        <end position="81"/>
    </location>
</feature>
<evidence type="ECO:0000256" key="1">
    <source>
        <dbReference type="SAM" id="MobiDB-lite"/>
    </source>
</evidence>
<proteinExistence type="predicted"/>
<feature type="compositionally biased region" description="Basic and acidic residues" evidence="1">
    <location>
        <begin position="143"/>
        <end position="160"/>
    </location>
</feature>
<keyword evidence="2" id="KW-1133">Transmembrane helix</keyword>
<feature type="compositionally biased region" description="Polar residues" evidence="1">
    <location>
        <begin position="161"/>
        <end position="173"/>
    </location>
</feature>
<feature type="compositionally biased region" description="Polar residues" evidence="1">
    <location>
        <begin position="109"/>
        <end position="118"/>
    </location>
</feature>
<protein>
    <submittedName>
        <fullName evidence="3">Uncharacterized protein</fullName>
    </submittedName>
</protein>
<reference evidence="3 4" key="1">
    <citation type="journal article" date="2022" name="Front. Cell. Infect. Microbiol.">
        <title>The Genomes of Two Strains of Taenia crassiceps the Animal Model for the Study of Human Cysticercosis.</title>
        <authorList>
            <person name="Bobes R.J."/>
            <person name="Estrada K."/>
            <person name="Rios-Valencia D.G."/>
            <person name="Calderon-Gallegos A."/>
            <person name="de la Torre P."/>
            <person name="Carrero J.C."/>
            <person name="Sanchez-Flores A."/>
            <person name="Laclette J.P."/>
        </authorList>
    </citation>
    <scope>NUCLEOTIDE SEQUENCE [LARGE SCALE GENOMIC DNA]</scope>
    <source>
        <strain evidence="3">WFUcys</strain>
    </source>
</reference>
<evidence type="ECO:0000313" key="4">
    <source>
        <dbReference type="Proteomes" id="UP001651158"/>
    </source>
</evidence>
<feature type="compositionally biased region" description="Basic residues" evidence="1">
    <location>
        <begin position="192"/>
        <end position="202"/>
    </location>
</feature>
<evidence type="ECO:0000313" key="3">
    <source>
        <dbReference type="EMBL" id="KAL5107710.1"/>
    </source>
</evidence>
<dbReference type="Proteomes" id="UP001651158">
    <property type="component" value="Unassembled WGS sequence"/>
</dbReference>
<dbReference type="EMBL" id="JAKROA010000004">
    <property type="protein sequence ID" value="KAL5107710.1"/>
    <property type="molecule type" value="Genomic_DNA"/>
</dbReference>
<keyword evidence="4" id="KW-1185">Reference proteome</keyword>
<name>A0ABR4QE36_9CEST</name>
<comment type="caution">
    <text evidence="3">The sequence shown here is derived from an EMBL/GenBank/DDBJ whole genome shotgun (WGS) entry which is preliminary data.</text>
</comment>
<feature type="region of interest" description="Disordered" evidence="1">
    <location>
        <begin position="41"/>
        <end position="202"/>
    </location>
</feature>
<organism evidence="3 4">
    <name type="scientific">Taenia crassiceps</name>
    <dbReference type="NCBI Taxonomy" id="6207"/>
    <lineage>
        <taxon>Eukaryota</taxon>
        <taxon>Metazoa</taxon>
        <taxon>Spiralia</taxon>
        <taxon>Lophotrochozoa</taxon>
        <taxon>Platyhelminthes</taxon>
        <taxon>Cestoda</taxon>
        <taxon>Eucestoda</taxon>
        <taxon>Cyclophyllidea</taxon>
        <taxon>Taeniidae</taxon>
        <taxon>Taenia</taxon>
    </lineage>
</organism>
<evidence type="ECO:0000256" key="2">
    <source>
        <dbReference type="SAM" id="Phobius"/>
    </source>
</evidence>
<sequence>MAGVVDVLSSSLLHLGVATSVVIFSLFIFFKYLYKRGSPVSSLKKKNASKKGEGKSSQQTAKSAARTQPQLPKEASVNSTPKARKNSPPKAQVSVTTGEDDWVKVKPTKLQSGQSPTKETAKAGAKNKKPDNQLKRSQKQQNKKSERSPKAESRDEENRNSGDSSPAKSTYVPTVSAVEKPTEDEWQEIPSAKKKKQRARKE</sequence>
<gene>
    <name evidence="3" type="ORF">TcWFU_004913</name>
</gene>
<keyword evidence="2" id="KW-0812">Transmembrane</keyword>